<dbReference type="Proteomes" id="UP000027135">
    <property type="component" value="Unassembled WGS sequence"/>
</dbReference>
<dbReference type="Pfam" id="PF00097">
    <property type="entry name" value="zf-C3HC4"/>
    <property type="match status" value="1"/>
</dbReference>
<dbReference type="Gene3D" id="3.30.40.10">
    <property type="entry name" value="Zinc/RING finger domain, C3HC4 (zinc finger)"/>
    <property type="match status" value="1"/>
</dbReference>
<feature type="compositionally biased region" description="Basic residues" evidence="16">
    <location>
        <begin position="580"/>
        <end position="596"/>
    </location>
</feature>
<accession>A0A067QYR9</accession>
<dbReference type="OrthoDB" id="365379at2759"/>
<dbReference type="GO" id="GO:0000209">
    <property type="term" value="P:protein polyubiquitination"/>
    <property type="evidence" value="ECO:0007669"/>
    <property type="project" value="TreeGrafter"/>
</dbReference>
<feature type="domain" description="RING-type" evidence="17">
    <location>
        <begin position="39"/>
        <end position="78"/>
    </location>
</feature>
<dbReference type="EC" id="2.3.2.27" evidence="2"/>
<dbReference type="SMART" id="SM00184">
    <property type="entry name" value="RING"/>
    <property type="match status" value="1"/>
</dbReference>
<dbReference type="OMA" id="FANKCFH"/>
<dbReference type="PROSITE" id="PS50089">
    <property type="entry name" value="ZF_RING_2"/>
    <property type="match status" value="1"/>
</dbReference>
<keyword evidence="4" id="KW-0479">Metal-binding</keyword>
<dbReference type="EMBL" id="KK853184">
    <property type="protein sequence ID" value="KDR10124.1"/>
    <property type="molecule type" value="Genomic_DNA"/>
</dbReference>
<dbReference type="GO" id="GO:0006513">
    <property type="term" value="P:protein monoubiquitination"/>
    <property type="evidence" value="ECO:0007669"/>
    <property type="project" value="TreeGrafter"/>
</dbReference>
<evidence type="ECO:0000256" key="13">
    <source>
        <dbReference type="ARBA" id="ARBA00079040"/>
    </source>
</evidence>
<keyword evidence="3" id="KW-0808">Transferase</keyword>
<dbReference type="InterPro" id="IPR058746">
    <property type="entry name" value="Znf_RING-type_Topors"/>
</dbReference>
<feature type="compositionally biased region" description="Low complexity" evidence="16">
    <location>
        <begin position="624"/>
        <end position="635"/>
    </location>
</feature>
<evidence type="ECO:0000256" key="5">
    <source>
        <dbReference type="ARBA" id="ARBA00022771"/>
    </source>
</evidence>
<evidence type="ECO:0000313" key="18">
    <source>
        <dbReference type="EMBL" id="KDR10124.1"/>
    </source>
</evidence>
<dbReference type="InterPro" id="IPR013083">
    <property type="entry name" value="Znf_RING/FYVE/PHD"/>
</dbReference>
<keyword evidence="7" id="KW-0862">Zinc</keyword>
<feature type="compositionally biased region" description="Polar residues" evidence="16">
    <location>
        <begin position="522"/>
        <end position="532"/>
    </location>
</feature>
<reference evidence="18 19" key="1">
    <citation type="journal article" date="2014" name="Nat. Commun.">
        <title>Molecular traces of alternative social organization in a termite genome.</title>
        <authorList>
            <person name="Terrapon N."/>
            <person name="Li C."/>
            <person name="Robertson H.M."/>
            <person name="Ji L."/>
            <person name="Meng X."/>
            <person name="Booth W."/>
            <person name="Chen Z."/>
            <person name="Childers C.P."/>
            <person name="Glastad K.M."/>
            <person name="Gokhale K."/>
            <person name="Gowin J."/>
            <person name="Gronenberg W."/>
            <person name="Hermansen R.A."/>
            <person name="Hu H."/>
            <person name="Hunt B.G."/>
            <person name="Huylmans A.K."/>
            <person name="Khalil S.M."/>
            <person name="Mitchell R.D."/>
            <person name="Munoz-Torres M.C."/>
            <person name="Mustard J.A."/>
            <person name="Pan H."/>
            <person name="Reese J.T."/>
            <person name="Scharf M.E."/>
            <person name="Sun F."/>
            <person name="Vogel H."/>
            <person name="Xiao J."/>
            <person name="Yang W."/>
            <person name="Yang Z."/>
            <person name="Yang Z."/>
            <person name="Zhou J."/>
            <person name="Zhu J."/>
            <person name="Brent C.S."/>
            <person name="Elsik C.G."/>
            <person name="Goodisman M.A."/>
            <person name="Liberles D.A."/>
            <person name="Roe R.M."/>
            <person name="Vargo E.L."/>
            <person name="Vilcinskas A."/>
            <person name="Wang J."/>
            <person name="Bornberg-Bauer E."/>
            <person name="Korb J."/>
            <person name="Zhang G."/>
            <person name="Liebig J."/>
        </authorList>
    </citation>
    <scope>NUCLEOTIDE SEQUENCE [LARGE SCALE GENOMIC DNA]</scope>
    <source>
        <tissue evidence="18">Whole organism</tissue>
    </source>
</reference>
<evidence type="ECO:0000259" key="17">
    <source>
        <dbReference type="PROSITE" id="PS50089"/>
    </source>
</evidence>
<dbReference type="FunFam" id="3.30.40.10:FF:000136">
    <property type="entry name" value="E3 ubiquitin-protein ligase Topors"/>
    <property type="match status" value="1"/>
</dbReference>
<keyword evidence="19" id="KW-1185">Reference proteome</keyword>
<protein>
    <recommendedName>
        <fullName evidence="10">E3 ubiquitin-protein ligase Topors</fullName>
        <ecNumber evidence="2">2.3.2.27</ecNumber>
    </recommendedName>
    <alternativeName>
        <fullName evidence="11">RING-type E3 ubiquitin transferase Topors</fullName>
    </alternativeName>
    <alternativeName>
        <fullName evidence="13">SUMO1-protein E3 ligase Topors</fullName>
    </alternativeName>
    <alternativeName>
        <fullName evidence="12">Topoisomerase I-binding RING finger protein</fullName>
    </alternativeName>
    <alternativeName>
        <fullName evidence="14">Topoisomerase I-binding arginine/serine-rich protein</fullName>
    </alternativeName>
</protein>
<evidence type="ECO:0000313" key="19">
    <source>
        <dbReference type="Proteomes" id="UP000027135"/>
    </source>
</evidence>
<dbReference type="STRING" id="136037.A0A067QYR9"/>
<dbReference type="CDD" id="cd16574">
    <property type="entry name" value="RING-HC_Topors"/>
    <property type="match status" value="1"/>
</dbReference>
<evidence type="ECO:0000256" key="8">
    <source>
        <dbReference type="ARBA" id="ARBA00023015"/>
    </source>
</evidence>
<evidence type="ECO:0000256" key="15">
    <source>
        <dbReference type="PROSITE-ProRule" id="PRU00175"/>
    </source>
</evidence>
<evidence type="ECO:0000256" key="10">
    <source>
        <dbReference type="ARBA" id="ARBA00071236"/>
    </source>
</evidence>
<evidence type="ECO:0000256" key="12">
    <source>
        <dbReference type="ARBA" id="ARBA00076940"/>
    </source>
</evidence>
<evidence type="ECO:0000256" key="4">
    <source>
        <dbReference type="ARBA" id="ARBA00022723"/>
    </source>
</evidence>
<dbReference type="InterPro" id="IPR018957">
    <property type="entry name" value="Znf_C3HC4_RING-type"/>
</dbReference>
<dbReference type="GO" id="GO:0061630">
    <property type="term" value="F:ubiquitin protein ligase activity"/>
    <property type="evidence" value="ECO:0007669"/>
    <property type="project" value="UniProtKB-EC"/>
</dbReference>
<dbReference type="eggNOG" id="KOG4430">
    <property type="taxonomic scope" value="Eukaryota"/>
</dbReference>
<evidence type="ECO:0000256" key="16">
    <source>
        <dbReference type="SAM" id="MobiDB-lite"/>
    </source>
</evidence>
<evidence type="ECO:0000256" key="6">
    <source>
        <dbReference type="ARBA" id="ARBA00022786"/>
    </source>
</evidence>
<dbReference type="InterPro" id="IPR017907">
    <property type="entry name" value="Znf_RING_CS"/>
</dbReference>
<feature type="compositionally biased region" description="Low complexity" evidence="16">
    <location>
        <begin position="374"/>
        <end position="387"/>
    </location>
</feature>
<dbReference type="InterPro" id="IPR001841">
    <property type="entry name" value="Znf_RING"/>
</dbReference>
<feature type="compositionally biased region" description="Basic and acidic residues" evidence="16">
    <location>
        <begin position="739"/>
        <end position="764"/>
    </location>
</feature>
<dbReference type="InterPro" id="IPR058745">
    <property type="entry name" value="PWI_Topors"/>
</dbReference>
<feature type="region of interest" description="Disordered" evidence="16">
    <location>
        <begin position="648"/>
        <end position="782"/>
    </location>
</feature>
<keyword evidence="8" id="KW-0805">Transcription regulation</keyword>
<evidence type="ECO:0000256" key="9">
    <source>
        <dbReference type="ARBA" id="ARBA00023163"/>
    </source>
</evidence>
<evidence type="ECO:0000256" key="3">
    <source>
        <dbReference type="ARBA" id="ARBA00022679"/>
    </source>
</evidence>
<feature type="compositionally biased region" description="Polar residues" evidence="16">
    <location>
        <begin position="463"/>
        <end position="477"/>
    </location>
</feature>
<gene>
    <name evidence="18" type="ORF">L798_00194</name>
</gene>
<evidence type="ECO:0000256" key="7">
    <source>
        <dbReference type="ARBA" id="ARBA00022833"/>
    </source>
</evidence>
<dbReference type="PROSITE" id="PS00518">
    <property type="entry name" value="ZF_RING_1"/>
    <property type="match status" value="1"/>
</dbReference>
<dbReference type="SUPFAM" id="SSF57850">
    <property type="entry name" value="RING/U-box"/>
    <property type="match status" value="1"/>
</dbReference>
<dbReference type="PANTHER" id="PTHR46077:SF1">
    <property type="entry name" value="TOP1 BINDING ARGININE_SERINE RICH PROTEIN, E3 UBIQUITIN LIGASE"/>
    <property type="match status" value="1"/>
</dbReference>
<keyword evidence="6" id="KW-0833">Ubl conjugation pathway</keyword>
<feature type="region of interest" description="Disordered" evidence="16">
    <location>
        <begin position="463"/>
        <end position="532"/>
    </location>
</feature>
<feature type="region of interest" description="Disordered" evidence="16">
    <location>
        <begin position="1"/>
        <end position="32"/>
    </location>
</feature>
<sequence length="782" mass="88225">MELGRCPSPDAGAECSPTVEREKSPSPSIERGASPEPNCAICLGKSRNKCFTDSCLHQFCFNCLLEWSKVKPECPLCKQSFKSIIHNVRSNEDYDQYHLHPAAENPYPWVNMINIDMVQQPFRYRTTFTPNRRLERVLEHLDQRDLRHRMEPGDVLPAQRTFRRRRGLVPNEFRMNVYNQNLWLTTLPSVGLPRDLSPQNFRNHPEEVHRLIPWLNRELQVILRSPGLSARVLNLVISQLPHNHMLSEEFRLPLSTFLRHHCDHFIHEFTSFAGSSYDMVGFDENAHYTVPNNFGQDMVHEVLSDSSDSDVVILPSHESHSPSRSHRRRTSTAPQGSNRRRTSPAHQGSRSPVAGPSRNVLPVDQASDSDINNLSSSHSDTSLPSILQHLPTSSGHEEDQPSQLNEDCNSDDCVIVGCVKPRHERTPEVITLLSSDPEADEGEVMELAQMTCTGSSDRSYSHAFSTSASCPESSGSEYNPVFVRKSQKKKKKAQHKRKSGNTAKSKGHKARKTTASAKKHVLSNQDHSNIDSDSLVYSCNGKNSNRQQSALSSSTCTASSSDSCSSSISSNPTYISRSLHSSHKRRRSRHSSHRNKKESWKIQVNKPDTKQEYDYSGKNYDTPSTSSEVNSSINSFDRRPKLRSIVISRAANGDGKYPESSGGSSHDRRQKSLTKKSQSQRWNIVLKKVKDDSSAEPSTSGSSHHHKDRSYVSQSAHRYDGSGRYSSKSGRNARQKHNKKDEKDNKQKKRIDSDSSVGREEHVLKPKKRKRILSLFTDSSDD</sequence>
<feature type="compositionally biased region" description="Basic residues" evidence="16">
    <location>
        <begin position="485"/>
        <end position="521"/>
    </location>
</feature>
<dbReference type="GO" id="GO:0008270">
    <property type="term" value="F:zinc ion binding"/>
    <property type="evidence" value="ECO:0007669"/>
    <property type="project" value="UniProtKB-KW"/>
</dbReference>
<name>A0A067QYR9_ZOONE</name>
<organism evidence="18 19">
    <name type="scientific">Zootermopsis nevadensis</name>
    <name type="common">Dampwood termite</name>
    <dbReference type="NCBI Taxonomy" id="136037"/>
    <lineage>
        <taxon>Eukaryota</taxon>
        <taxon>Metazoa</taxon>
        <taxon>Ecdysozoa</taxon>
        <taxon>Arthropoda</taxon>
        <taxon>Hexapoda</taxon>
        <taxon>Insecta</taxon>
        <taxon>Pterygota</taxon>
        <taxon>Neoptera</taxon>
        <taxon>Polyneoptera</taxon>
        <taxon>Dictyoptera</taxon>
        <taxon>Blattodea</taxon>
        <taxon>Blattoidea</taxon>
        <taxon>Termitoidae</taxon>
        <taxon>Termopsidae</taxon>
        <taxon>Zootermopsis</taxon>
    </lineage>
</organism>
<keyword evidence="9" id="KW-0804">Transcription</keyword>
<dbReference type="InParanoid" id="A0A067QYR9"/>
<evidence type="ECO:0000256" key="11">
    <source>
        <dbReference type="ARBA" id="ARBA00076856"/>
    </source>
</evidence>
<evidence type="ECO:0000256" key="1">
    <source>
        <dbReference type="ARBA" id="ARBA00000900"/>
    </source>
</evidence>
<dbReference type="PANTHER" id="PTHR46077">
    <property type="entry name" value="E3 UBIQUITIN-PROTEIN LIGASE TOPORS"/>
    <property type="match status" value="1"/>
</dbReference>
<dbReference type="AlphaFoldDB" id="A0A067QYR9"/>
<feature type="region of interest" description="Disordered" evidence="16">
    <location>
        <begin position="553"/>
        <end position="636"/>
    </location>
</feature>
<dbReference type="Pfam" id="PF26084">
    <property type="entry name" value="PWI_Topors"/>
    <property type="match status" value="1"/>
</dbReference>
<proteinExistence type="predicted"/>
<comment type="catalytic activity">
    <reaction evidence="1">
        <text>S-ubiquitinyl-[E2 ubiquitin-conjugating enzyme]-L-cysteine + [acceptor protein]-L-lysine = [E2 ubiquitin-conjugating enzyme]-L-cysteine + N(6)-ubiquitinyl-[acceptor protein]-L-lysine.</text>
        <dbReference type="EC" id="2.3.2.27"/>
    </reaction>
</comment>
<feature type="compositionally biased region" description="Low complexity" evidence="16">
    <location>
        <begin position="553"/>
        <end position="570"/>
    </location>
</feature>
<feature type="region of interest" description="Disordered" evidence="16">
    <location>
        <begin position="312"/>
        <end position="407"/>
    </location>
</feature>
<keyword evidence="5 15" id="KW-0863">Zinc-finger</keyword>
<evidence type="ECO:0000256" key="2">
    <source>
        <dbReference type="ARBA" id="ARBA00012483"/>
    </source>
</evidence>
<evidence type="ECO:0000256" key="14">
    <source>
        <dbReference type="ARBA" id="ARBA00079184"/>
    </source>
</evidence>